<evidence type="ECO:0000256" key="1">
    <source>
        <dbReference type="SAM" id="MobiDB-lite"/>
    </source>
</evidence>
<keyword evidence="3" id="KW-1185">Reference proteome</keyword>
<feature type="region of interest" description="Disordered" evidence="1">
    <location>
        <begin position="1"/>
        <end position="51"/>
    </location>
</feature>
<sequence length="125" mass="14517">MAQLLTADNLLRLDDMDTDEAGGYEYMRDESDDDSGSSARFDSEEERQDRLITPRELEEIERLEDRLRNATTMEETREVVAVLSDKKHLRVKPTTSDEGVEEESGPLMWYFAYGRLYLQRVDDCA</sequence>
<protein>
    <submittedName>
        <fullName evidence="2">Uncharacterized protein</fullName>
    </submittedName>
</protein>
<evidence type="ECO:0000313" key="2">
    <source>
        <dbReference type="EMBL" id="CUI15510.1"/>
    </source>
</evidence>
<dbReference type="Proteomes" id="UP000051952">
    <property type="component" value="Unassembled WGS sequence"/>
</dbReference>
<proteinExistence type="predicted"/>
<dbReference type="VEuPathDB" id="TriTrypDB:BSAL_45025"/>
<accession>A0A0S4KJY5</accession>
<evidence type="ECO:0000313" key="3">
    <source>
        <dbReference type="Proteomes" id="UP000051952"/>
    </source>
</evidence>
<reference evidence="3" key="1">
    <citation type="submission" date="2015-09" db="EMBL/GenBank/DDBJ databases">
        <authorList>
            <consortium name="Pathogen Informatics"/>
        </authorList>
    </citation>
    <scope>NUCLEOTIDE SEQUENCE [LARGE SCALE GENOMIC DNA]</scope>
    <source>
        <strain evidence="3">Lake Konstanz</strain>
    </source>
</reference>
<name>A0A0S4KJY5_BODSA</name>
<dbReference type="AlphaFoldDB" id="A0A0S4KJY5"/>
<organism evidence="2 3">
    <name type="scientific">Bodo saltans</name>
    <name type="common">Flagellated protozoan</name>
    <dbReference type="NCBI Taxonomy" id="75058"/>
    <lineage>
        <taxon>Eukaryota</taxon>
        <taxon>Discoba</taxon>
        <taxon>Euglenozoa</taxon>
        <taxon>Kinetoplastea</taxon>
        <taxon>Metakinetoplastina</taxon>
        <taxon>Eubodonida</taxon>
        <taxon>Bodonidae</taxon>
        <taxon>Bodo</taxon>
    </lineage>
</organism>
<dbReference type="EMBL" id="CYKH01002197">
    <property type="protein sequence ID" value="CUI15510.1"/>
    <property type="molecule type" value="Genomic_DNA"/>
</dbReference>
<gene>
    <name evidence="2" type="ORF">BSAL_45025</name>
</gene>